<organism evidence="10 11">
    <name type="scientific">Cynara cardunculus var. scolymus</name>
    <name type="common">Globe artichoke</name>
    <name type="synonym">Cynara scolymus</name>
    <dbReference type="NCBI Taxonomy" id="59895"/>
    <lineage>
        <taxon>Eukaryota</taxon>
        <taxon>Viridiplantae</taxon>
        <taxon>Streptophyta</taxon>
        <taxon>Embryophyta</taxon>
        <taxon>Tracheophyta</taxon>
        <taxon>Spermatophyta</taxon>
        <taxon>Magnoliopsida</taxon>
        <taxon>eudicotyledons</taxon>
        <taxon>Gunneridae</taxon>
        <taxon>Pentapetalae</taxon>
        <taxon>asterids</taxon>
        <taxon>campanulids</taxon>
        <taxon>Asterales</taxon>
        <taxon>Asteraceae</taxon>
        <taxon>Carduoideae</taxon>
        <taxon>Cardueae</taxon>
        <taxon>Carduinae</taxon>
        <taxon>Cynara</taxon>
    </lineage>
</organism>
<dbReference type="InterPro" id="IPR001245">
    <property type="entry name" value="Ser-Thr/Tyr_kinase_cat_dom"/>
</dbReference>
<dbReference type="Gene3D" id="1.10.510.10">
    <property type="entry name" value="Transferase(Phosphotransferase) domain 1"/>
    <property type="match status" value="1"/>
</dbReference>
<sequence>MEGNLVLLFFLLFFRSTFQQQEHSAPLSSRAERAALLQLRSSLGLRTKDWPIKSDPCLAWIGVLCQDGSVTGINISGFKRTRIGNQNPKFSVDSLANFTKLVSFNASRLTLPGSIPNWLGLQLQTLTVLDLRFCEISGAIPSNIGNLSNLGELYLSDNNLTGTIPSNLGLLSHLSVLDLSRNSLTGLIPSSLGSLAKLSLLDISSNNLSGAIPEDFGNLLNLKSLNLSSNSLSSSVPTHLGNLSSLVVLDLSSSSLSGSVPAEFGSLRHLQRMVICNNNFTGDLPDALWSLPNLSFLDVSSNNFMGLLPNLSLNANTTMAVFNLSHNMFYGVLTSVLKRVSTVDLSYNYFQDKIPDYARNVVSLDRNCFHSWSSQRNVKECAGFYSRKGLSFDNFGLPNGTIHRPLGDHKSNRRMVIFAAVLGTVGLVLLFVILVVLLIICSREERKTTEIGSGLGPSAAGTGAPGASLNLFGEAFGYEEILAATGDFNDGNLVKNGHSGDVFKGVLEGGIHIIVKRFDVHSRKNSCRVELDFFSKVSHPRLVPLLGHCLEKEKEQFLIYKYMPKGDLSSSLYWKIGSDLKLLDWITRLKIAIGVAEGLSYLHHECVPPLVHRDVQASSILLDDKYEVRLGSLTEACIQDTDSHSNKITRLLRLPQISEEVASGVATATCTYDVYSFGKVLLELVTGKIGISASSDSTTKEMLDGLLPFISIYDKELVKIIIDPSLIVDEDLLDEVWAMAVVAKSCLNPKPSRRPLMRFVLKALENPLKVVREETSSSARLGTSSSRNGSWRHNLAAGCGGKGDLKVGEDGCLSARRYSKDVFPEPMGLQDEERWNED</sequence>
<dbReference type="Gene3D" id="3.80.10.10">
    <property type="entry name" value="Ribonuclease Inhibitor"/>
    <property type="match status" value="2"/>
</dbReference>
<evidence type="ECO:0000259" key="9">
    <source>
        <dbReference type="PROSITE" id="PS50011"/>
    </source>
</evidence>
<dbReference type="AlphaFoldDB" id="A0A118JVL4"/>
<protein>
    <submittedName>
        <fullName evidence="10">Concanavalin A-like lectin/glucanase, subgroup</fullName>
    </submittedName>
</protein>
<feature type="chain" id="PRO_5007159716" evidence="8">
    <location>
        <begin position="20"/>
        <end position="838"/>
    </location>
</feature>
<dbReference type="FunFam" id="3.80.10.10:FF:000383">
    <property type="entry name" value="Leucine-rich repeat receptor protein kinase EMS1"/>
    <property type="match status" value="1"/>
</dbReference>
<dbReference type="FunFam" id="3.30.200.20:FF:000433">
    <property type="entry name" value="Predicted protein"/>
    <property type="match status" value="1"/>
</dbReference>
<dbReference type="STRING" id="59895.A0A118JVL4"/>
<evidence type="ECO:0000256" key="4">
    <source>
        <dbReference type="ARBA" id="ARBA00022737"/>
    </source>
</evidence>
<accession>A0A118JVL4</accession>
<proteinExistence type="predicted"/>
<evidence type="ECO:0000256" key="5">
    <source>
        <dbReference type="ARBA" id="ARBA00022989"/>
    </source>
</evidence>
<dbReference type="SMART" id="SM00369">
    <property type="entry name" value="LRR_TYP"/>
    <property type="match status" value="5"/>
</dbReference>
<dbReference type="PROSITE" id="PS51450">
    <property type="entry name" value="LRR"/>
    <property type="match status" value="1"/>
</dbReference>
<feature type="signal peptide" evidence="8">
    <location>
        <begin position="1"/>
        <end position="19"/>
    </location>
</feature>
<evidence type="ECO:0000313" key="11">
    <source>
        <dbReference type="Proteomes" id="UP000243975"/>
    </source>
</evidence>
<dbReference type="FunFam" id="3.80.10.10:FF:000561">
    <property type="entry name" value="Probable LRR receptor-like serine/threonine-protein kinase At2g16250"/>
    <property type="match status" value="1"/>
</dbReference>
<dbReference type="Pfam" id="PF00560">
    <property type="entry name" value="LRR_1"/>
    <property type="match status" value="5"/>
</dbReference>
<evidence type="ECO:0000256" key="2">
    <source>
        <dbReference type="ARBA" id="ARBA00022614"/>
    </source>
</evidence>
<dbReference type="GO" id="GO:0016020">
    <property type="term" value="C:membrane"/>
    <property type="evidence" value="ECO:0007669"/>
    <property type="project" value="UniProtKB-SubCell"/>
</dbReference>
<comment type="caution">
    <text evidence="10">The sequence shown here is derived from an EMBL/GenBank/DDBJ whole genome shotgun (WGS) entry which is preliminary data.</text>
</comment>
<evidence type="ECO:0000313" key="10">
    <source>
        <dbReference type="EMBL" id="KVH93247.1"/>
    </source>
</evidence>
<evidence type="ECO:0000256" key="1">
    <source>
        <dbReference type="ARBA" id="ARBA00004370"/>
    </source>
</evidence>
<reference evidence="10 11" key="1">
    <citation type="journal article" date="2016" name="Sci. Rep.">
        <title>The genome sequence of the outbreeding globe artichoke constructed de novo incorporating a phase-aware low-pass sequencing strategy of F1 progeny.</title>
        <authorList>
            <person name="Scaglione D."/>
            <person name="Reyes-Chin-Wo S."/>
            <person name="Acquadro A."/>
            <person name="Froenicke L."/>
            <person name="Portis E."/>
            <person name="Beitel C."/>
            <person name="Tirone M."/>
            <person name="Mauro R."/>
            <person name="Lo Monaco A."/>
            <person name="Mauromicale G."/>
            <person name="Faccioli P."/>
            <person name="Cattivelli L."/>
            <person name="Rieseberg L."/>
            <person name="Michelmore R."/>
            <person name="Lanteri S."/>
        </authorList>
    </citation>
    <scope>NUCLEOTIDE SEQUENCE [LARGE SCALE GENOMIC DNA]</scope>
    <source>
        <strain evidence="10">2C</strain>
    </source>
</reference>
<feature type="domain" description="Protein kinase" evidence="9">
    <location>
        <begin position="488"/>
        <end position="769"/>
    </location>
</feature>
<dbReference type="GO" id="GO:0051707">
    <property type="term" value="P:response to other organism"/>
    <property type="evidence" value="ECO:0007669"/>
    <property type="project" value="UniProtKB-ARBA"/>
</dbReference>
<dbReference type="EMBL" id="LEKV01004790">
    <property type="protein sequence ID" value="KVH93247.1"/>
    <property type="molecule type" value="Genomic_DNA"/>
</dbReference>
<dbReference type="PANTHER" id="PTHR48007:SF81">
    <property type="entry name" value="PROTEIN KINASE DOMAIN-CONTAINING PROTEIN"/>
    <property type="match status" value="1"/>
</dbReference>
<dbReference type="PANTHER" id="PTHR48007">
    <property type="entry name" value="LEUCINE-RICH REPEAT RECEPTOR-LIKE PROTEIN KINASE PXC1"/>
    <property type="match status" value="1"/>
</dbReference>
<dbReference type="InterPro" id="IPR013210">
    <property type="entry name" value="LRR_N_plant-typ"/>
</dbReference>
<dbReference type="SUPFAM" id="SSF52058">
    <property type="entry name" value="L domain-like"/>
    <property type="match status" value="1"/>
</dbReference>
<feature type="transmembrane region" description="Helical" evidence="7">
    <location>
        <begin position="415"/>
        <end position="440"/>
    </location>
</feature>
<keyword evidence="11" id="KW-1185">Reference proteome</keyword>
<evidence type="ECO:0000256" key="7">
    <source>
        <dbReference type="SAM" id="Phobius"/>
    </source>
</evidence>
<keyword evidence="3 7" id="KW-0812">Transmembrane</keyword>
<dbReference type="PRINTS" id="PR00019">
    <property type="entry name" value="LEURICHRPT"/>
</dbReference>
<dbReference type="GO" id="GO:0004672">
    <property type="term" value="F:protein kinase activity"/>
    <property type="evidence" value="ECO:0007669"/>
    <property type="project" value="InterPro"/>
</dbReference>
<dbReference type="FunFam" id="1.10.510.10:FF:000448">
    <property type="entry name" value="Putative LRR receptor-like serine/threonine-protein kinase"/>
    <property type="match status" value="1"/>
</dbReference>
<dbReference type="GO" id="GO:0005524">
    <property type="term" value="F:ATP binding"/>
    <property type="evidence" value="ECO:0007669"/>
    <property type="project" value="InterPro"/>
</dbReference>
<evidence type="ECO:0000256" key="3">
    <source>
        <dbReference type="ARBA" id="ARBA00022692"/>
    </source>
</evidence>
<name>A0A118JVL4_CYNCS</name>
<dbReference type="Pfam" id="PF07714">
    <property type="entry name" value="PK_Tyr_Ser-Thr"/>
    <property type="match status" value="1"/>
</dbReference>
<dbReference type="InterPro" id="IPR011009">
    <property type="entry name" value="Kinase-like_dom_sf"/>
</dbReference>
<dbReference type="InterPro" id="IPR046959">
    <property type="entry name" value="PRK1-6/SRF4-like"/>
</dbReference>
<dbReference type="GO" id="GO:0006952">
    <property type="term" value="P:defense response"/>
    <property type="evidence" value="ECO:0007669"/>
    <property type="project" value="UniProtKB-ARBA"/>
</dbReference>
<dbReference type="OMA" id="DTEMKEW"/>
<dbReference type="InterPro" id="IPR003591">
    <property type="entry name" value="Leu-rich_rpt_typical-subtyp"/>
</dbReference>
<dbReference type="Pfam" id="PF13855">
    <property type="entry name" value="LRR_8"/>
    <property type="match status" value="1"/>
</dbReference>
<dbReference type="InterPro" id="IPR001611">
    <property type="entry name" value="Leu-rich_rpt"/>
</dbReference>
<evidence type="ECO:0000256" key="6">
    <source>
        <dbReference type="ARBA" id="ARBA00023136"/>
    </source>
</evidence>
<keyword evidence="8" id="KW-0732">Signal</keyword>
<dbReference type="Proteomes" id="UP000243975">
    <property type="component" value="Unassembled WGS sequence"/>
</dbReference>
<dbReference type="InterPro" id="IPR032675">
    <property type="entry name" value="LRR_dom_sf"/>
</dbReference>
<gene>
    <name evidence="10" type="ORF">Ccrd_004723</name>
</gene>
<keyword evidence="5 7" id="KW-1133">Transmembrane helix</keyword>
<dbReference type="OrthoDB" id="676979at2759"/>
<keyword evidence="4" id="KW-0677">Repeat</keyword>
<keyword evidence="2" id="KW-0433">Leucine-rich repeat</keyword>
<dbReference type="Pfam" id="PF08263">
    <property type="entry name" value="LRRNT_2"/>
    <property type="match status" value="1"/>
</dbReference>
<dbReference type="PROSITE" id="PS50011">
    <property type="entry name" value="PROTEIN_KINASE_DOM"/>
    <property type="match status" value="1"/>
</dbReference>
<keyword evidence="6 7" id="KW-0472">Membrane</keyword>
<evidence type="ECO:0000256" key="8">
    <source>
        <dbReference type="SAM" id="SignalP"/>
    </source>
</evidence>
<comment type="subcellular location">
    <subcellularLocation>
        <location evidence="1">Membrane</location>
    </subcellularLocation>
</comment>
<dbReference type="SUPFAM" id="SSF56112">
    <property type="entry name" value="Protein kinase-like (PK-like)"/>
    <property type="match status" value="1"/>
</dbReference>
<dbReference type="Gene3D" id="3.30.200.20">
    <property type="entry name" value="Phosphorylase Kinase, domain 1"/>
    <property type="match status" value="1"/>
</dbReference>
<dbReference type="InterPro" id="IPR000719">
    <property type="entry name" value="Prot_kinase_dom"/>
</dbReference>
<dbReference type="Gramene" id="KVH93247">
    <property type="protein sequence ID" value="KVH93247"/>
    <property type="gene ID" value="Ccrd_004723"/>
</dbReference>